<dbReference type="Proteomes" id="UP000673691">
    <property type="component" value="Unassembled WGS sequence"/>
</dbReference>
<protein>
    <submittedName>
        <fullName evidence="1">Uncharacterized protein</fullName>
    </submittedName>
</protein>
<proteinExistence type="predicted"/>
<evidence type="ECO:0000313" key="2">
    <source>
        <dbReference type="Proteomes" id="UP000673691"/>
    </source>
</evidence>
<feature type="non-terminal residue" evidence="1">
    <location>
        <position position="74"/>
    </location>
</feature>
<dbReference type="AlphaFoldDB" id="A0A8H8DGU1"/>
<accession>A0A8H8DGU1</accession>
<dbReference type="OrthoDB" id="194468at2759"/>
<name>A0A8H8DGU1_9FUNG</name>
<evidence type="ECO:0000313" key="1">
    <source>
        <dbReference type="EMBL" id="KAG5457701.1"/>
    </source>
</evidence>
<sequence>MTASPAGGAGAAAAAVSSTVRTLIYGPVAHSLGPSQLRVAPSALLAVNAAGKVDFLLEGVDEQRCAALREVYAE</sequence>
<gene>
    <name evidence="1" type="ORF">BJ554DRAFT_2218</name>
</gene>
<keyword evidence="2" id="KW-1185">Reference proteome</keyword>
<organism evidence="1 2">
    <name type="scientific">Olpidium bornovanus</name>
    <dbReference type="NCBI Taxonomy" id="278681"/>
    <lineage>
        <taxon>Eukaryota</taxon>
        <taxon>Fungi</taxon>
        <taxon>Fungi incertae sedis</taxon>
        <taxon>Olpidiomycota</taxon>
        <taxon>Olpidiomycotina</taxon>
        <taxon>Olpidiomycetes</taxon>
        <taxon>Olpidiales</taxon>
        <taxon>Olpidiaceae</taxon>
        <taxon>Olpidium</taxon>
    </lineage>
</organism>
<dbReference type="EMBL" id="JAEFCI010009631">
    <property type="protein sequence ID" value="KAG5457701.1"/>
    <property type="molecule type" value="Genomic_DNA"/>
</dbReference>
<reference evidence="1 2" key="1">
    <citation type="journal article" name="Sci. Rep.">
        <title>Genome-scale phylogenetic analyses confirm Olpidium as the closest living zoosporic fungus to the non-flagellated, terrestrial fungi.</title>
        <authorList>
            <person name="Chang Y."/>
            <person name="Rochon D."/>
            <person name="Sekimoto S."/>
            <person name="Wang Y."/>
            <person name="Chovatia M."/>
            <person name="Sandor L."/>
            <person name="Salamov A."/>
            <person name="Grigoriev I.V."/>
            <person name="Stajich J.E."/>
            <person name="Spatafora J.W."/>
        </authorList>
    </citation>
    <scope>NUCLEOTIDE SEQUENCE [LARGE SCALE GENOMIC DNA]</scope>
    <source>
        <strain evidence="1">S191</strain>
    </source>
</reference>
<comment type="caution">
    <text evidence="1">The sequence shown here is derived from an EMBL/GenBank/DDBJ whole genome shotgun (WGS) entry which is preliminary data.</text>
</comment>